<dbReference type="PANTHER" id="PTHR32154">
    <property type="entry name" value="PYRUVATE-FLAVODOXIN OXIDOREDUCTASE-RELATED"/>
    <property type="match status" value="1"/>
</dbReference>
<name>A0A1F5HL18_9BACT</name>
<dbReference type="InterPro" id="IPR022367">
    <property type="entry name" value="2-oxoacid/accept_OxRdtase_asu"/>
</dbReference>
<proteinExistence type="predicted"/>
<gene>
    <name evidence="5" type="ORF">A3B51_03585</name>
</gene>
<dbReference type="STRING" id="1797727.A3B51_03585"/>
<sequence>MDRDNIVWKVAGAAGEGIMSTGLLFSKTCARHGWYIFDYTEYPSLITGGHNTYQVHAAKHPVFSQNLNVDVLAAINKDGLDFHLEELAANSVVLYDGQDDSINISEYRIKGKAIDLPMVELARDVGGKELMGNNVALGASIYLFGLDLNLLEEVISDVFGDKGKEVVDLNKKAASIGFQYMAQKTRPILKVEKQPDVKHLTLTGNEAVCLGALAGGLQFYAAYPMTPSSSVLHYLAACAKKTPTQIVVKHAEDEISAANMACGAAFAGTRAMVGTSGGGFCYMVEALGLCGVAELPVVFFEAMRPGPALGLPTWTAQGDLNFVLSASHGEFPRFVLAPGDAQEAFDIAKKSMELAEKYQTPVILLSDKYLAESRHTFKLDQTVFQNARFGLDFNPQIDDSGFYPRYELTDTGISKRSIPGFGWGPHLANSYTHTKYGLSSEESSDRKNQVDKRFRKMDLMTGEIPPQFWDVDLDAKITFISFGSTKGSLLAAKQILKKDNIPVSILNLSWLWPFPKDQVKKVIESSRNVVVIEGNYLGQLAGLIAQETGVMIKERYHRFDGRPFYPEEIVTFVKNFKA</sequence>
<reference evidence="5 6" key="1">
    <citation type="journal article" date="2016" name="Nat. Commun.">
        <title>Thousands of microbial genomes shed light on interconnected biogeochemical processes in an aquifer system.</title>
        <authorList>
            <person name="Anantharaman K."/>
            <person name="Brown C.T."/>
            <person name="Hug L.A."/>
            <person name="Sharon I."/>
            <person name="Castelle C.J."/>
            <person name="Probst A.J."/>
            <person name="Thomas B.C."/>
            <person name="Singh A."/>
            <person name="Wilkins M.J."/>
            <person name="Karaoz U."/>
            <person name="Brodie E.L."/>
            <person name="Williams K.H."/>
            <person name="Hubbard S.S."/>
            <person name="Banfield J.F."/>
        </authorList>
    </citation>
    <scope>NUCLEOTIDE SEQUENCE [LARGE SCALE GENOMIC DNA]</scope>
</reference>
<dbReference type="InterPro" id="IPR019752">
    <property type="entry name" value="Pyrv/ketoisovalerate_OxRed_cat"/>
</dbReference>
<dbReference type="EMBL" id="MFBQ01000018">
    <property type="protein sequence ID" value="OGE04850.1"/>
    <property type="molecule type" value="Genomic_DNA"/>
</dbReference>
<dbReference type="SUPFAM" id="SSF53323">
    <property type="entry name" value="Pyruvate-ferredoxin oxidoreductase, PFOR, domain III"/>
    <property type="match status" value="1"/>
</dbReference>
<dbReference type="GO" id="GO:0016903">
    <property type="term" value="F:oxidoreductase activity, acting on the aldehyde or oxo group of donors"/>
    <property type="evidence" value="ECO:0007669"/>
    <property type="project" value="InterPro"/>
</dbReference>
<dbReference type="PANTHER" id="PTHR32154:SF20">
    <property type="entry name" value="2-OXOGLUTARATE OXIDOREDUCTASE SUBUNIT KORA"/>
    <property type="match status" value="1"/>
</dbReference>
<dbReference type="InterPro" id="IPR009014">
    <property type="entry name" value="Transketo_C/PFOR_II"/>
</dbReference>
<dbReference type="Pfam" id="PF01855">
    <property type="entry name" value="POR_N"/>
    <property type="match status" value="1"/>
</dbReference>
<keyword evidence="1" id="KW-0560">Oxidoreductase</keyword>
<dbReference type="InterPro" id="IPR029061">
    <property type="entry name" value="THDP-binding"/>
</dbReference>
<dbReference type="CDD" id="cd07034">
    <property type="entry name" value="TPP_PYR_PFOR_IOR-alpha_like"/>
    <property type="match status" value="1"/>
</dbReference>
<dbReference type="GO" id="GO:0006979">
    <property type="term" value="P:response to oxidative stress"/>
    <property type="evidence" value="ECO:0007669"/>
    <property type="project" value="TreeGrafter"/>
</dbReference>
<evidence type="ECO:0008006" key="7">
    <source>
        <dbReference type="Google" id="ProtNLM"/>
    </source>
</evidence>
<evidence type="ECO:0000259" key="4">
    <source>
        <dbReference type="Pfam" id="PF17147"/>
    </source>
</evidence>
<dbReference type="InterPro" id="IPR002880">
    <property type="entry name" value="Pyrv_Fd/Flavodoxin_OxRdtase_N"/>
</dbReference>
<dbReference type="NCBIfam" id="TIGR03710">
    <property type="entry name" value="OAFO_sf"/>
    <property type="match status" value="1"/>
</dbReference>
<feature type="domain" description="Pyruvate:ferredoxin oxidoreductase core" evidence="4">
    <location>
        <begin position="475"/>
        <end position="569"/>
    </location>
</feature>
<dbReference type="SUPFAM" id="SSF52518">
    <property type="entry name" value="Thiamin diphosphate-binding fold (THDP-binding)"/>
    <property type="match status" value="1"/>
</dbReference>
<dbReference type="Gene3D" id="3.40.50.920">
    <property type="match status" value="1"/>
</dbReference>
<dbReference type="Proteomes" id="UP000176780">
    <property type="component" value="Unassembled WGS sequence"/>
</dbReference>
<dbReference type="InterPro" id="IPR002869">
    <property type="entry name" value="Pyrv_flavodox_OxRed_cen"/>
</dbReference>
<dbReference type="Gene3D" id="3.40.920.10">
    <property type="entry name" value="Pyruvate-ferredoxin oxidoreductase, PFOR, domain III"/>
    <property type="match status" value="1"/>
</dbReference>
<protein>
    <recommendedName>
        <fullName evidence="7">2-oxoacid:ferredoxin oxidoreductase subunit alpha</fullName>
    </recommendedName>
</protein>
<evidence type="ECO:0000256" key="1">
    <source>
        <dbReference type="ARBA" id="ARBA00023002"/>
    </source>
</evidence>
<feature type="domain" description="Pyruvate flavodoxin/ferredoxin oxidoreductase pyrimidine binding" evidence="3">
    <location>
        <begin position="211"/>
        <end position="383"/>
    </location>
</feature>
<dbReference type="Pfam" id="PF17147">
    <property type="entry name" value="PFOR_II"/>
    <property type="match status" value="1"/>
</dbReference>
<evidence type="ECO:0000313" key="5">
    <source>
        <dbReference type="EMBL" id="OGE04850.1"/>
    </source>
</evidence>
<organism evidence="5 6">
    <name type="scientific">Candidatus Curtissbacteria bacterium RIFCSPLOWO2_01_FULL_41_18</name>
    <dbReference type="NCBI Taxonomy" id="1797727"/>
    <lineage>
        <taxon>Bacteria</taxon>
        <taxon>Candidatus Curtissiibacteriota</taxon>
    </lineage>
</organism>
<dbReference type="Pfam" id="PF01558">
    <property type="entry name" value="POR"/>
    <property type="match status" value="1"/>
</dbReference>
<dbReference type="Gene3D" id="3.40.50.970">
    <property type="match status" value="1"/>
</dbReference>
<comment type="caution">
    <text evidence="5">The sequence shown here is derived from an EMBL/GenBank/DDBJ whole genome shotgun (WGS) entry which is preliminary data.</text>
</comment>
<feature type="domain" description="Pyruvate/ketoisovalerate oxidoreductase catalytic" evidence="2">
    <location>
        <begin position="14"/>
        <end position="179"/>
    </location>
</feature>
<dbReference type="InterPro" id="IPR033412">
    <property type="entry name" value="PFOR_II"/>
</dbReference>
<dbReference type="SUPFAM" id="SSF52922">
    <property type="entry name" value="TK C-terminal domain-like"/>
    <property type="match status" value="1"/>
</dbReference>
<evidence type="ECO:0000313" key="6">
    <source>
        <dbReference type="Proteomes" id="UP000176780"/>
    </source>
</evidence>
<dbReference type="InterPro" id="IPR050722">
    <property type="entry name" value="Pyruvate:ferred/Flavod_OxRd"/>
</dbReference>
<dbReference type="AlphaFoldDB" id="A0A1F5HL18"/>
<evidence type="ECO:0000259" key="3">
    <source>
        <dbReference type="Pfam" id="PF01855"/>
    </source>
</evidence>
<accession>A0A1F5HL18</accession>
<evidence type="ECO:0000259" key="2">
    <source>
        <dbReference type="Pfam" id="PF01558"/>
    </source>
</evidence>